<dbReference type="Gene3D" id="3.30.70.330">
    <property type="match status" value="1"/>
</dbReference>
<organism evidence="1 2">
    <name type="scientific">Romanomermis culicivorax</name>
    <name type="common">Nematode worm</name>
    <dbReference type="NCBI Taxonomy" id="13658"/>
    <lineage>
        <taxon>Eukaryota</taxon>
        <taxon>Metazoa</taxon>
        <taxon>Ecdysozoa</taxon>
        <taxon>Nematoda</taxon>
        <taxon>Enoplea</taxon>
        <taxon>Dorylaimia</taxon>
        <taxon>Mermithida</taxon>
        <taxon>Mermithoidea</taxon>
        <taxon>Mermithidae</taxon>
        <taxon>Romanomermis</taxon>
    </lineage>
</organism>
<dbReference type="PANTHER" id="PTHR12311:SF7">
    <property type="entry name" value="ACTIVATOR OF BASAL TRANSCRIPTION 1"/>
    <property type="match status" value="1"/>
</dbReference>
<name>A0A915J4S7_ROMCU</name>
<dbReference type="GO" id="GO:0003723">
    <property type="term" value="F:RNA binding"/>
    <property type="evidence" value="ECO:0007669"/>
    <property type="project" value="TreeGrafter"/>
</dbReference>
<dbReference type="Proteomes" id="UP000887565">
    <property type="component" value="Unplaced"/>
</dbReference>
<dbReference type="WBParaSite" id="nRc.2.0.1.t20722-RA">
    <property type="protein sequence ID" value="nRc.2.0.1.t20722-RA"/>
    <property type="gene ID" value="nRc.2.0.1.g20722"/>
</dbReference>
<dbReference type="InterPro" id="IPR035979">
    <property type="entry name" value="RBD_domain_sf"/>
</dbReference>
<keyword evidence="1" id="KW-1185">Reference proteome</keyword>
<evidence type="ECO:0000313" key="2">
    <source>
        <dbReference type="WBParaSite" id="nRc.2.0.1.t20722-RA"/>
    </source>
</evidence>
<protein>
    <submittedName>
        <fullName evidence="2">RRM domain-containing protein</fullName>
    </submittedName>
</protein>
<dbReference type="GO" id="GO:0005730">
    <property type="term" value="C:nucleolus"/>
    <property type="evidence" value="ECO:0007669"/>
    <property type="project" value="TreeGrafter"/>
</dbReference>
<accession>A0A915J4S7</accession>
<dbReference type="GO" id="GO:0000480">
    <property type="term" value="P:endonucleolytic cleavage in 5'-ETS of tricistronic rRNA transcript (SSU-rRNA, 5.8S rRNA, LSU-rRNA)"/>
    <property type="evidence" value="ECO:0007669"/>
    <property type="project" value="TreeGrafter"/>
</dbReference>
<dbReference type="GO" id="GO:0000447">
    <property type="term" value="P:endonucleolytic cleavage in ITS1 to separate SSU-rRNA from 5.8S rRNA and LSU-rRNA from tricistronic rRNA transcript (SSU-rRNA, 5.8S rRNA, LSU-rRNA)"/>
    <property type="evidence" value="ECO:0007669"/>
    <property type="project" value="TreeGrafter"/>
</dbReference>
<proteinExistence type="predicted"/>
<dbReference type="GO" id="GO:0000472">
    <property type="term" value="P:endonucleolytic cleavage to generate mature 5'-end of SSU-rRNA from (SSU-rRNA, 5.8S rRNA, LSU-rRNA)"/>
    <property type="evidence" value="ECO:0007669"/>
    <property type="project" value="TreeGrafter"/>
</dbReference>
<dbReference type="InterPro" id="IPR012677">
    <property type="entry name" value="Nucleotide-bd_a/b_plait_sf"/>
</dbReference>
<reference evidence="2" key="1">
    <citation type="submission" date="2022-11" db="UniProtKB">
        <authorList>
            <consortium name="WormBaseParasite"/>
        </authorList>
    </citation>
    <scope>IDENTIFICATION</scope>
</reference>
<dbReference type="InterPro" id="IPR039119">
    <property type="entry name" value="ABT1/Esf2"/>
</dbReference>
<dbReference type="AlphaFoldDB" id="A0A915J4S7"/>
<dbReference type="GO" id="GO:0034462">
    <property type="term" value="P:small-subunit processome assembly"/>
    <property type="evidence" value="ECO:0007669"/>
    <property type="project" value="TreeGrafter"/>
</dbReference>
<sequence>MDDQEAAPSLCSVDETNMEIQATESKSNKSRTSKPGIVYLSSIPYFMTVKSIRKYFAKYGAIDRVFLQVETRIGASGKKERHYTEGWVEFKDKRLVLLKLS</sequence>
<dbReference type="PANTHER" id="PTHR12311">
    <property type="entry name" value="ACTIVATOR OF BASAL TRANSCRIPTION 1"/>
    <property type="match status" value="1"/>
</dbReference>
<evidence type="ECO:0000313" key="1">
    <source>
        <dbReference type="Proteomes" id="UP000887565"/>
    </source>
</evidence>
<dbReference type="SUPFAM" id="SSF54928">
    <property type="entry name" value="RNA-binding domain, RBD"/>
    <property type="match status" value="1"/>
</dbReference>